<evidence type="ECO:0000259" key="3">
    <source>
        <dbReference type="PROSITE" id="PS51186"/>
    </source>
</evidence>
<dbReference type="Pfam" id="PF00583">
    <property type="entry name" value="Acetyltransf_1"/>
    <property type="match status" value="1"/>
</dbReference>
<dbReference type="Gene3D" id="3.40.630.30">
    <property type="match status" value="1"/>
</dbReference>
<dbReference type="PANTHER" id="PTHR43877:SF2">
    <property type="entry name" value="AMINOALKYLPHOSPHONATE N-ACETYLTRANSFERASE-RELATED"/>
    <property type="match status" value="1"/>
</dbReference>
<dbReference type="SUPFAM" id="SSF55729">
    <property type="entry name" value="Acyl-CoA N-acyltransferases (Nat)"/>
    <property type="match status" value="1"/>
</dbReference>
<dbReference type="InterPro" id="IPR050832">
    <property type="entry name" value="Bact_Acetyltransf"/>
</dbReference>
<evidence type="ECO:0000313" key="5">
    <source>
        <dbReference type="Proteomes" id="UP000032900"/>
    </source>
</evidence>
<proteinExistence type="predicted"/>
<comment type="caution">
    <text evidence="4">The sequence shown here is derived from an EMBL/GenBank/DDBJ whole genome shotgun (WGS) entry which is preliminary data.</text>
</comment>
<dbReference type="OrthoDB" id="9788916at2"/>
<evidence type="ECO:0000313" key="4">
    <source>
        <dbReference type="EMBL" id="GAO30438.1"/>
    </source>
</evidence>
<feature type="domain" description="N-acetyltransferase" evidence="3">
    <location>
        <begin position="92"/>
        <end position="237"/>
    </location>
</feature>
<gene>
    <name evidence="4" type="ORF">JCM15548_12706</name>
</gene>
<dbReference type="InterPro" id="IPR000182">
    <property type="entry name" value="GNAT_dom"/>
</dbReference>
<dbReference type="AlphaFoldDB" id="A0A0E9LYS9"/>
<keyword evidence="1" id="KW-0808">Transferase</keyword>
<keyword evidence="2" id="KW-0012">Acyltransferase</keyword>
<dbReference type="GO" id="GO:0016747">
    <property type="term" value="F:acyltransferase activity, transferring groups other than amino-acyl groups"/>
    <property type="evidence" value="ECO:0007669"/>
    <property type="project" value="InterPro"/>
</dbReference>
<evidence type="ECO:0000256" key="1">
    <source>
        <dbReference type="ARBA" id="ARBA00022679"/>
    </source>
</evidence>
<dbReference type="PANTHER" id="PTHR43877">
    <property type="entry name" value="AMINOALKYLPHOSPHONATE N-ACETYLTRANSFERASE-RELATED-RELATED"/>
    <property type="match status" value="1"/>
</dbReference>
<dbReference type="Proteomes" id="UP000032900">
    <property type="component" value="Unassembled WGS sequence"/>
</dbReference>
<dbReference type="EMBL" id="BAZW01000023">
    <property type="protein sequence ID" value="GAO30438.1"/>
    <property type="molecule type" value="Genomic_DNA"/>
</dbReference>
<dbReference type="PROSITE" id="PS51186">
    <property type="entry name" value="GNAT"/>
    <property type="match status" value="1"/>
</dbReference>
<dbReference type="STRING" id="1236989.JCM15548_12706"/>
<dbReference type="InterPro" id="IPR016181">
    <property type="entry name" value="Acyl_CoA_acyltransferase"/>
</dbReference>
<protein>
    <submittedName>
        <fullName evidence="4">Lipopolysaccharide biosynthesis protein RffC</fullName>
    </submittedName>
</protein>
<name>A0A0E9LYS9_9BACT</name>
<organism evidence="4 5">
    <name type="scientific">Geofilum rubicundum JCM 15548</name>
    <dbReference type="NCBI Taxonomy" id="1236989"/>
    <lineage>
        <taxon>Bacteria</taxon>
        <taxon>Pseudomonadati</taxon>
        <taxon>Bacteroidota</taxon>
        <taxon>Bacteroidia</taxon>
        <taxon>Marinilabiliales</taxon>
        <taxon>Marinilabiliaceae</taxon>
        <taxon>Geofilum</taxon>
    </lineage>
</organism>
<reference evidence="4 5" key="1">
    <citation type="journal article" date="2015" name="Microbes Environ.">
        <title>Distribution and evolution of nitrogen fixation genes in the phylum bacteroidetes.</title>
        <authorList>
            <person name="Inoue J."/>
            <person name="Oshima K."/>
            <person name="Suda W."/>
            <person name="Sakamoto M."/>
            <person name="Iino T."/>
            <person name="Noda S."/>
            <person name="Hongoh Y."/>
            <person name="Hattori M."/>
            <person name="Ohkuma M."/>
        </authorList>
    </citation>
    <scope>NUCLEOTIDE SEQUENCE [LARGE SCALE GENOMIC DNA]</scope>
    <source>
        <strain evidence="4">JCM 15548</strain>
    </source>
</reference>
<dbReference type="CDD" id="cd04301">
    <property type="entry name" value="NAT_SF"/>
    <property type="match status" value="1"/>
</dbReference>
<sequence>MNSLPAIEYLDWDSRFFNQKIGKIIQTQINVRDADFIIAKKQKEGYSLIYISTKSITHEAHKLIEEHQGILADHKVTYQKNLNVAQPKETDKNIQPYNGHLSDELLQLALLSGHSSRFKKDPRLNQKFDELYQNWIQKSIDRSLADITAVYKQNDEIQGFITIKKQNDYTQIGLIAVAPKAQGENIGAKLIAFAEKWTQVNSYKQLKVVTQEDNLQACRFYSKTGFIPETTELIYHL</sequence>
<evidence type="ECO:0000256" key="2">
    <source>
        <dbReference type="ARBA" id="ARBA00023315"/>
    </source>
</evidence>
<accession>A0A0E9LYS9</accession>
<keyword evidence="5" id="KW-1185">Reference proteome</keyword>
<dbReference type="RefSeq" id="WP_062125436.1">
    <property type="nucleotide sequence ID" value="NZ_BAZW01000023.1"/>
</dbReference>